<dbReference type="Proteomes" id="UP001597090">
    <property type="component" value="Unassembled WGS sequence"/>
</dbReference>
<proteinExistence type="predicted"/>
<accession>A0ABW2YM09</accession>
<evidence type="ECO:0000313" key="2">
    <source>
        <dbReference type="EMBL" id="MFD0739295.1"/>
    </source>
</evidence>
<dbReference type="PANTHER" id="PTHR12788">
    <property type="entry name" value="PROTEIN-TYROSINE SULFOTRANSFERASE 2"/>
    <property type="match status" value="1"/>
</dbReference>
<dbReference type="RefSeq" id="WP_386812296.1">
    <property type="nucleotide sequence ID" value="NZ_JBHTIH010000003.1"/>
</dbReference>
<dbReference type="Gene3D" id="1.25.40.10">
    <property type="entry name" value="Tetratricopeptide repeat domain"/>
    <property type="match status" value="2"/>
</dbReference>
<name>A0ABW2YM09_9GAMM</name>
<protein>
    <submittedName>
        <fullName evidence="2">Tetratricopeptide repeat-containing sulfotransferase family protein</fullName>
    </submittedName>
</protein>
<dbReference type="SMART" id="SM00028">
    <property type="entry name" value="TPR"/>
    <property type="match status" value="4"/>
</dbReference>
<organism evidence="2 3">
    <name type="scientific">Lysobacter koreensis</name>
    <dbReference type="NCBI Taxonomy" id="266122"/>
    <lineage>
        <taxon>Bacteria</taxon>
        <taxon>Pseudomonadati</taxon>
        <taxon>Pseudomonadota</taxon>
        <taxon>Gammaproteobacteria</taxon>
        <taxon>Lysobacterales</taxon>
        <taxon>Lysobacteraceae</taxon>
        <taxon>Lysobacter</taxon>
    </lineage>
</organism>
<evidence type="ECO:0000313" key="3">
    <source>
        <dbReference type="Proteomes" id="UP001597090"/>
    </source>
</evidence>
<gene>
    <name evidence="2" type="ORF">ACFQZQ_08390</name>
</gene>
<dbReference type="SUPFAM" id="SSF48452">
    <property type="entry name" value="TPR-like"/>
    <property type="match status" value="1"/>
</dbReference>
<comment type="caution">
    <text evidence="2">The sequence shown here is derived from an EMBL/GenBank/DDBJ whole genome shotgun (WGS) entry which is preliminary data.</text>
</comment>
<dbReference type="Pfam" id="PF13469">
    <property type="entry name" value="Sulfotransfer_3"/>
    <property type="match status" value="1"/>
</dbReference>
<dbReference type="Gene3D" id="3.40.50.300">
    <property type="entry name" value="P-loop containing nucleotide triphosphate hydrolases"/>
    <property type="match status" value="1"/>
</dbReference>
<dbReference type="EMBL" id="JBHTIH010000003">
    <property type="protein sequence ID" value="MFD0739295.1"/>
    <property type="molecule type" value="Genomic_DNA"/>
</dbReference>
<dbReference type="InterPro" id="IPR019734">
    <property type="entry name" value="TPR_rpt"/>
</dbReference>
<dbReference type="SUPFAM" id="SSF52540">
    <property type="entry name" value="P-loop containing nucleoside triphosphate hydrolases"/>
    <property type="match status" value="1"/>
</dbReference>
<evidence type="ECO:0000256" key="1">
    <source>
        <dbReference type="ARBA" id="ARBA00022679"/>
    </source>
</evidence>
<keyword evidence="1" id="KW-0808">Transferase</keyword>
<keyword evidence="3" id="KW-1185">Reference proteome</keyword>
<dbReference type="InterPro" id="IPR011990">
    <property type="entry name" value="TPR-like_helical_dom_sf"/>
</dbReference>
<sequence>MSEANVQQLWRQGEEYARQAQWGAALKAYDGLLEQDPTHAMAMLRASRMALSLGRYRDGREYAMRALARRPGSEEAVMTLARALRMFNEPRALLECVEHSRWRERRSAAWLTELAMLVSTIGDNALAMQMLDVAVARDPNDPSTRYYRGVVQMFFGDMDASERELERCIARAPTFAQAHWVLSRLRKQSADANHVARMKAQLARVPPGSDSDVYMAFALHNELHDLGEHGESWQALEHGCRVKRRLTPHDRGDAQRMYAGLAALCDARFVEPVEQPDAPFVPVFIVGMHRSGSTLLEQLLGGHRLVADGGETYSFTTQMRYAADYRNKGVLDAELVRRAKAVDYALVGRRFLESSAWRAKGQPYLTEKLPSNFLNLGFIAKALPQARILHMVRDPIDTCFSNLRTMFSDVNTFSYDQGELAEWFGQYRQLMAHWHSVMPGRVLDVHYDALVADPEAVMRGVLEFCGLPWDAAASHLDDRSNAVATASSPQMRGGIIKGRSAAWAPYEAQLQPLIEGLAPFRQPAG</sequence>
<dbReference type="PANTHER" id="PTHR12788:SF10">
    <property type="entry name" value="PROTEIN-TYROSINE SULFOTRANSFERASE"/>
    <property type="match status" value="1"/>
</dbReference>
<reference evidence="3" key="1">
    <citation type="journal article" date="2019" name="Int. J. Syst. Evol. Microbiol.">
        <title>The Global Catalogue of Microorganisms (GCM) 10K type strain sequencing project: providing services to taxonomists for standard genome sequencing and annotation.</title>
        <authorList>
            <consortium name="The Broad Institute Genomics Platform"/>
            <consortium name="The Broad Institute Genome Sequencing Center for Infectious Disease"/>
            <person name="Wu L."/>
            <person name="Ma J."/>
        </authorList>
    </citation>
    <scope>NUCLEOTIDE SEQUENCE [LARGE SCALE GENOMIC DNA]</scope>
    <source>
        <strain evidence="3">CCUG 55491</strain>
    </source>
</reference>
<dbReference type="InterPro" id="IPR026634">
    <property type="entry name" value="TPST-like"/>
</dbReference>
<dbReference type="InterPro" id="IPR027417">
    <property type="entry name" value="P-loop_NTPase"/>
</dbReference>